<feature type="signal peptide" evidence="1">
    <location>
        <begin position="1"/>
        <end position="24"/>
    </location>
</feature>
<name>A0AAV7DZU1_ARIFI</name>
<accession>A0AAV7DZU1</accession>
<feature type="chain" id="PRO_5043832223" evidence="1">
    <location>
        <begin position="25"/>
        <end position="74"/>
    </location>
</feature>
<evidence type="ECO:0000256" key="1">
    <source>
        <dbReference type="SAM" id="SignalP"/>
    </source>
</evidence>
<keyword evidence="1" id="KW-0732">Signal</keyword>
<dbReference type="AlphaFoldDB" id="A0AAV7DZU1"/>
<dbReference type="Proteomes" id="UP000825729">
    <property type="component" value="Unassembled WGS sequence"/>
</dbReference>
<keyword evidence="3" id="KW-1185">Reference proteome</keyword>
<proteinExistence type="predicted"/>
<protein>
    <submittedName>
        <fullName evidence="2">Uncharacterized protein</fullName>
    </submittedName>
</protein>
<evidence type="ECO:0000313" key="2">
    <source>
        <dbReference type="EMBL" id="KAG9441549.1"/>
    </source>
</evidence>
<dbReference type="EMBL" id="JAINDJ010000007">
    <property type="protein sequence ID" value="KAG9441549.1"/>
    <property type="molecule type" value="Genomic_DNA"/>
</dbReference>
<evidence type="ECO:0000313" key="3">
    <source>
        <dbReference type="Proteomes" id="UP000825729"/>
    </source>
</evidence>
<sequence length="74" mass="7997">MEGLSTNTLLFLIILSPCEFHLEGIHFAFEPNGVPDLISEDEAAKLDAILKSGVTLLVKDEAEKLDAILNSGDN</sequence>
<gene>
    <name evidence="2" type="ORF">H6P81_017403</name>
</gene>
<reference evidence="2 3" key="1">
    <citation type="submission" date="2021-07" db="EMBL/GenBank/DDBJ databases">
        <title>The Aristolochia fimbriata genome: insights into angiosperm evolution, floral development and chemical biosynthesis.</title>
        <authorList>
            <person name="Jiao Y."/>
        </authorList>
    </citation>
    <scope>NUCLEOTIDE SEQUENCE [LARGE SCALE GENOMIC DNA]</scope>
    <source>
        <strain evidence="2">IBCAS-2021</strain>
        <tissue evidence="2">Leaf</tissue>
    </source>
</reference>
<comment type="caution">
    <text evidence="2">The sequence shown here is derived from an EMBL/GenBank/DDBJ whole genome shotgun (WGS) entry which is preliminary data.</text>
</comment>
<organism evidence="2 3">
    <name type="scientific">Aristolochia fimbriata</name>
    <name type="common">White veined hardy Dutchman's pipe vine</name>
    <dbReference type="NCBI Taxonomy" id="158543"/>
    <lineage>
        <taxon>Eukaryota</taxon>
        <taxon>Viridiplantae</taxon>
        <taxon>Streptophyta</taxon>
        <taxon>Embryophyta</taxon>
        <taxon>Tracheophyta</taxon>
        <taxon>Spermatophyta</taxon>
        <taxon>Magnoliopsida</taxon>
        <taxon>Magnoliidae</taxon>
        <taxon>Piperales</taxon>
        <taxon>Aristolochiaceae</taxon>
        <taxon>Aristolochia</taxon>
    </lineage>
</organism>